<dbReference type="RefSeq" id="WP_009194733.1">
    <property type="nucleotide sequence ID" value="NZ_AODQ01000024.1"/>
</dbReference>
<sequence length="728" mass="80591">MGQKTRNLQYFLTGENFTDALRVTGGILLPPLVLSQLGYLQLGVLAAIGALSVSIPDIPGPAVHKRNGMLWACAAIFVVAMLTGFARLHPLLLGAELLLLSFLLSMFPVYGNRAAAVGSAALLVMIMVMDEPRTAAEVPLISTCILLGGVWYMSLSLLFYRLRPYRPVQQALGECVHAVARFLQLKATFYAPGTNLETAFSQLVAQQVLVNEKQEAVRELLFKSRLLVKESTTTSRRLLLTFVDLVDLYEQVTMIHYDYGSLRKRFGSSGILAEIGSQIERLADVLDQLGYAIQAGAQPLPLPDLLQQLEGVKEKIDQVALAHPQESILALKKVLVNLRAISQRIGDMHQYYRTESLPQPSPRPQVNYSSFVHSQPFSRSLLLDNLSPRSAIFKHAVRVAVACLLGYISTRLLPYGEHSYWVLLTTVVILKPAFSLSKQRNYHRLLGTLIGGGIGFCLLLLLNEPTILFALLVVLMIGTFSFIRTNYIISVIFMTPFVLIIFSFLGANNLVLVQERMLDTLVGSAIALAVSYLVFPSWESQQLRPLMQQVLEANMLYLQKLASRLQGQAVGEEDYKLARKEVYVRSANLSAAFQRMLSEPRSKQRNSREVHRFVVLNHILSASIATLAAAWQRPEQGVGPDSGRLLRRSLAQLKETCARLGPAAGGYAVQEGGAEGLMHPEAIAEGRPENRPDDKAALSPDERLLQEQLEFLYKISTDIRKSTEGILA</sequence>
<evidence type="ECO:0000256" key="3">
    <source>
        <dbReference type="ARBA" id="ARBA00022989"/>
    </source>
</evidence>
<evidence type="ECO:0000259" key="7">
    <source>
        <dbReference type="Pfam" id="PF13515"/>
    </source>
</evidence>
<dbReference type="eggNOG" id="COG1289">
    <property type="taxonomic scope" value="Bacteria"/>
</dbReference>
<keyword evidence="4 5" id="KW-0472">Membrane</keyword>
<protein>
    <submittedName>
        <fullName evidence="8">Inner membrane protein yccS</fullName>
    </submittedName>
</protein>
<dbReference type="Proteomes" id="UP000011910">
    <property type="component" value="Unassembled WGS sequence"/>
</dbReference>
<dbReference type="OrthoDB" id="8670769at2"/>
<feature type="transmembrane region" description="Helical" evidence="5">
    <location>
        <begin position="98"/>
        <end position="128"/>
    </location>
</feature>
<comment type="caution">
    <text evidence="8">The sequence shown here is derived from an EMBL/GenBank/DDBJ whole genome shotgun (WGS) entry which is preliminary data.</text>
</comment>
<comment type="subcellular location">
    <subcellularLocation>
        <location evidence="1">Membrane</location>
        <topology evidence="1">Multi-pass membrane protein</topology>
    </subcellularLocation>
</comment>
<evidence type="ECO:0000256" key="4">
    <source>
        <dbReference type="ARBA" id="ARBA00023136"/>
    </source>
</evidence>
<evidence type="ECO:0000313" key="9">
    <source>
        <dbReference type="Proteomes" id="UP000011910"/>
    </source>
</evidence>
<dbReference type="GO" id="GO:0016020">
    <property type="term" value="C:membrane"/>
    <property type="evidence" value="ECO:0007669"/>
    <property type="project" value="UniProtKB-SubCell"/>
</dbReference>
<feature type="transmembrane region" description="Helical" evidence="5">
    <location>
        <begin position="467"/>
        <end position="483"/>
    </location>
</feature>
<dbReference type="Pfam" id="PF12805">
    <property type="entry name" value="FUSC-like"/>
    <property type="match status" value="1"/>
</dbReference>
<dbReference type="EMBL" id="AODQ01000024">
    <property type="protein sequence ID" value="EMR03484.1"/>
    <property type="molecule type" value="Genomic_DNA"/>
</dbReference>
<feature type="transmembrane region" description="Helical" evidence="5">
    <location>
        <begin position="140"/>
        <end position="160"/>
    </location>
</feature>
<keyword evidence="2 5" id="KW-0812">Transmembrane</keyword>
<keyword evidence="3 5" id="KW-1133">Transmembrane helix</keyword>
<evidence type="ECO:0000313" key="8">
    <source>
        <dbReference type="EMBL" id="EMR03484.1"/>
    </source>
</evidence>
<feature type="transmembrane region" description="Helical" evidence="5">
    <location>
        <begin position="68"/>
        <end position="86"/>
    </location>
</feature>
<dbReference type="InterPro" id="IPR032692">
    <property type="entry name" value="YccS_N"/>
</dbReference>
<dbReference type="Pfam" id="PF13515">
    <property type="entry name" value="FUSC_2"/>
    <property type="match status" value="1"/>
</dbReference>
<organism evidence="8 9">
    <name type="scientific">Cesiribacter andamanensis AMV16</name>
    <dbReference type="NCBI Taxonomy" id="1279009"/>
    <lineage>
        <taxon>Bacteria</taxon>
        <taxon>Pseudomonadati</taxon>
        <taxon>Bacteroidota</taxon>
        <taxon>Cytophagia</taxon>
        <taxon>Cytophagales</taxon>
        <taxon>Cesiribacteraceae</taxon>
        <taxon>Cesiribacter</taxon>
    </lineage>
</organism>
<gene>
    <name evidence="8" type="primary">yccS</name>
    <name evidence="8" type="ORF">ADICEAN_01333</name>
</gene>
<evidence type="ECO:0000256" key="1">
    <source>
        <dbReference type="ARBA" id="ARBA00004141"/>
    </source>
</evidence>
<dbReference type="InterPro" id="IPR049453">
    <property type="entry name" value="Memb_transporter_dom"/>
</dbReference>
<evidence type="ECO:0000256" key="2">
    <source>
        <dbReference type="ARBA" id="ARBA00022692"/>
    </source>
</evidence>
<dbReference type="AlphaFoldDB" id="M7NYL4"/>
<proteinExistence type="predicted"/>
<name>M7NYL4_9BACT</name>
<dbReference type="STRING" id="1279009.ADICEAN_01333"/>
<keyword evidence="9" id="KW-1185">Reference proteome</keyword>
<feature type="transmembrane region" description="Helical" evidence="5">
    <location>
        <begin position="37"/>
        <end position="56"/>
    </location>
</feature>
<reference evidence="8 9" key="1">
    <citation type="journal article" date="2013" name="Genome Announc.">
        <title>Draft Genome Sequence of Cesiribacter andamanensis Strain AMV16T, Isolated from a Soil Sample from a Mud Volcano in the Andaman Islands, India.</title>
        <authorList>
            <person name="Shivaji S."/>
            <person name="Ara S."/>
            <person name="Begum Z."/>
            <person name="Srinivas T.N."/>
            <person name="Singh A."/>
            <person name="Kumar Pinnaka A."/>
        </authorList>
    </citation>
    <scope>NUCLEOTIDE SEQUENCE [LARGE SCALE GENOMIC DNA]</scope>
    <source>
        <strain evidence="8 9">AMV16</strain>
    </source>
</reference>
<feature type="domain" description="Integral membrane bound transporter" evidence="7">
    <location>
        <begin position="412"/>
        <end position="530"/>
    </location>
</feature>
<accession>M7NYL4</accession>
<dbReference type="PANTHER" id="PTHR31086">
    <property type="entry name" value="ALUMINUM-ACTIVATED MALATE TRANSPORTER 10"/>
    <property type="match status" value="1"/>
</dbReference>
<feature type="transmembrane region" description="Helical" evidence="5">
    <location>
        <begin position="490"/>
        <end position="511"/>
    </location>
</feature>
<evidence type="ECO:0000259" key="6">
    <source>
        <dbReference type="Pfam" id="PF12805"/>
    </source>
</evidence>
<evidence type="ECO:0000256" key="5">
    <source>
        <dbReference type="SAM" id="Phobius"/>
    </source>
</evidence>
<dbReference type="PATRIC" id="fig|1279009.4.peg.1348"/>
<feature type="transmembrane region" description="Helical" evidence="5">
    <location>
        <begin position="444"/>
        <end position="461"/>
    </location>
</feature>
<feature type="domain" description="Integral membrane protein YccS N-terminal" evidence="6">
    <location>
        <begin position="74"/>
        <end position="344"/>
    </location>
</feature>